<dbReference type="CDD" id="cd07572">
    <property type="entry name" value="nit"/>
    <property type="match status" value="1"/>
</dbReference>
<dbReference type="EMBL" id="HBFM01010738">
    <property type="protein sequence ID" value="CAD8770418.1"/>
    <property type="molecule type" value="Transcribed_RNA"/>
</dbReference>
<protein>
    <recommendedName>
        <fullName evidence="2">CN hydrolase domain-containing protein</fullName>
    </recommendedName>
</protein>
<keyword evidence="1" id="KW-0378">Hydrolase</keyword>
<dbReference type="PANTHER" id="PTHR23088">
    <property type="entry name" value="NITRILASE-RELATED"/>
    <property type="match status" value="1"/>
</dbReference>
<dbReference type="SUPFAM" id="SSF56317">
    <property type="entry name" value="Carbon-nitrogen hydrolase"/>
    <property type="match status" value="1"/>
</dbReference>
<feature type="domain" description="CN hydrolase" evidence="2">
    <location>
        <begin position="62"/>
        <end position="313"/>
    </location>
</feature>
<sequence>MTRVLRNEMSVSKILRNPLSRINQTVKFIPKFNHYKQSYLETHSSSSVLKKSMAPTNNGNLCRIAVGQMTSTNDQEKNFETCKLLAEKAAIAQCSFLFLPENFSFLGTSQNDSLSIAQPLDGPLMTRYRSLARDHNLWLSLGGFQETGPDPDHVYNTHVIVDSQGEIRSAYRKIHLFDVDVPNGPSLRESRTTAPGSKLVTCRTTPLGTIGLTVCYDLRFPELYQQLTWEKGAQTLVIPAAFTHVTGKAHWELLLRARAVECQSFVVAAAQAGQHNEKRTSYGRSLVVDPWGEVVAALEDPWETGVAVAEIDLARVGEVRGRMPIQRHREQGHKAYFGTEEEATTR</sequence>
<accession>A0A7S0UVT4</accession>
<gene>
    <name evidence="3" type="ORF">PPAR00522_LOCUS6819</name>
</gene>
<reference evidence="3" key="1">
    <citation type="submission" date="2021-01" db="EMBL/GenBank/DDBJ databases">
        <authorList>
            <person name="Corre E."/>
            <person name="Pelletier E."/>
            <person name="Niang G."/>
            <person name="Scheremetjew M."/>
            <person name="Finn R."/>
            <person name="Kale V."/>
            <person name="Holt S."/>
            <person name="Cochrane G."/>
            <person name="Meng A."/>
            <person name="Brown T."/>
            <person name="Cohen L."/>
        </authorList>
    </citation>
    <scope>NUCLEOTIDE SEQUENCE</scope>
    <source>
        <strain evidence="3">SAG 63-3</strain>
    </source>
</reference>
<dbReference type="Pfam" id="PF00795">
    <property type="entry name" value="CN_hydrolase"/>
    <property type="match status" value="1"/>
</dbReference>
<dbReference type="PANTHER" id="PTHR23088:SF27">
    <property type="entry name" value="DEAMINATED GLUTATHIONE AMIDASE"/>
    <property type="match status" value="1"/>
</dbReference>
<dbReference type="InterPro" id="IPR036526">
    <property type="entry name" value="C-N_Hydrolase_sf"/>
</dbReference>
<dbReference type="GO" id="GO:0016811">
    <property type="term" value="F:hydrolase activity, acting on carbon-nitrogen (but not peptide) bonds, in linear amides"/>
    <property type="evidence" value="ECO:0007669"/>
    <property type="project" value="InterPro"/>
</dbReference>
<dbReference type="InterPro" id="IPR003010">
    <property type="entry name" value="C-N_Hydrolase"/>
</dbReference>
<dbReference type="Gene3D" id="3.60.110.10">
    <property type="entry name" value="Carbon-nitrogen hydrolase"/>
    <property type="match status" value="1"/>
</dbReference>
<organism evidence="3">
    <name type="scientific">Polytomella parva</name>
    <dbReference type="NCBI Taxonomy" id="51329"/>
    <lineage>
        <taxon>Eukaryota</taxon>
        <taxon>Viridiplantae</taxon>
        <taxon>Chlorophyta</taxon>
        <taxon>core chlorophytes</taxon>
        <taxon>Chlorophyceae</taxon>
        <taxon>CS clade</taxon>
        <taxon>Chlamydomonadales</taxon>
        <taxon>Chlamydomonadaceae</taxon>
        <taxon>Polytomella</taxon>
    </lineage>
</organism>
<dbReference type="AlphaFoldDB" id="A0A7S0UVT4"/>
<evidence type="ECO:0000259" key="2">
    <source>
        <dbReference type="PROSITE" id="PS50263"/>
    </source>
</evidence>
<evidence type="ECO:0000256" key="1">
    <source>
        <dbReference type="ARBA" id="ARBA00022801"/>
    </source>
</evidence>
<dbReference type="PROSITE" id="PS50263">
    <property type="entry name" value="CN_HYDROLASE"/>
    <property type="match status" value="1"/>
</dbReference>
<dbReference type="InterPro" id="IPR045254">
    <property type="entry name" value="Nit1/2_C-N_Hydrolase"/>
</dbReference>
<name>A0A7S0UVT4_9CHLO</name>
<evidence type="ECO:0000313" key="3">
    <source>
        <dbReference type="EMBL" id="CAD8770418.1"/>
    </source>
</evidence>
<proteinExistence type="predicted"/>